<evidence type="ECO:0000313" key="3">
    <source>
        <dbReference type="EMBL" id="RUS58000.1"/>
    </source>
</evidence>
<sequence length="101" mass="11135">MKKMVKFSFAAMMLSATFFGTTTAAPVTADAKSTYNNCTAFNKAYPYGVRKSASTKNKVKKRNGRVVYEASRAKVSASIYKAATRQNSDLDRDRDGIACER</sequence>
<dbReference type="Proteomes" id="UP000288623">
    <property type="component" value="Unassembled WGS sequence"/>
</dbReference>
<dbReference type="EMBL" id="JTFC01000008">
    <property type="protein sequence ID" value="RUS58000.1"/>
    <property type="molecule type" value="Genomic_DNA"/>
</dbReference>
<keyword evidence="4" id="KW-1185">Reference proteome</keyword>
<evidence type="ECO:0000313" key="4">
    <source>
        <dbReference type="Proteomes" id="UP000288623"/>
    </source>
</evidence>
<protein>
    <recommendedName>
        <fullName evidence="2">Excalibur calcium-binding domain-containing protein</fullName>
    </recommendedName>
</protein>
<dbReference type="RefSeq" id="WP_233600503.1">
    <property type="nucleotide sequence ID" value="NZ_JTFC01000008.1"/>
</dbReference>
<evidence type="ECO:0000256" key="1">
    <source>
        <dbReference type="SAM" id="SignalP"/>
    </source>
</evidence>
<keyword evidence="1" id="KW-0732">Signal</keyword>
<evidence type="ECO:0000259" key="2">
    <source>
        <dbReference type="SMART" id="SM00894"/>
    </source>
</evidence>
<reference evidence="3 4" key="1">
    <citation type="submission" date="2014-11" db="EMBL/GenBank/DDBJ databases">
        <title>Genome sequence and analysis of novel Kurthia sp.</title>
        <authorList>
            <person name="Lawson J.N."/>
            <person name="Gonzalez J.E."/>
            <person name="Rinauldi L."/>
            <person name="Xuan Z."/>
            <person name="Firman A."/>
            <person name="Shaddox L."/>
            <person name="Trudeau A."/>
            <person name="Shah S."/>
            <person name="Reiman D."/>
        </authorList>
    </citation>
    <scope>NUCLEOTIDE SEQUENCE [LARGE SCALE GENOMIC DNA]</scope>
    <source>
        <strain evidence="3 4">3B1D</strain>
    </source>
</reference>
<organism evidence="3 4">
    <name type="scientific">Candidatus Kurthia intestinigallinarum</name>
    <dbReference type="NCBI Taxonomy" id="1562256"/>
    <lineage>
        <taxon>Bacteria</taxon>
        <taxon>Bacillati</taxon>
        <taxon>Bacillota</taxon>
        <taxon>Bacilli</taxon>
        <taxon>Bacillales</taxon>
        <taxon>Caryophanaceae</taxon>
        <taxon>Kurthia</taxon>
    </lineage>
</organism>
<comment type="caution">
    <text evidence="3">The sequence shown here is derived from an EMBL/GenBank/DDBJ whole genome shotgun (WGS) entry which is preliminary data.</text>
</comment>
<name>A0A433RXH9_9BACL</name>
<feature type="chain" id="PRO_5038450140" description="Excalibur calcium-binding domain-containing protein" evidence="1">
    <location>
        <begin position="25"/>
        <end position="101"/>
    </location>
</feature>
<feature type="signal peptide" evidence="1">
    <location>
        <begin position="1"/>
        <end position="24"/>
    </location>
</feature>
<feature type="domain" description="Excalibur calcium-binding" evidence="2">
    <location>
        <begin position="34"/>
        <end position="100"/>
    </location>
</feature>
<proteinExistence type="predicted"/>
<accession>A0A433RXH9</accession>
<dbReference type="InterPro" id="IPR008613">
    <property type="entry name" value="Excalibur_Ca-bd_domain"/>
</dbReference>
<gene>
    <name evidence="3" type="ORF">QI30_02275</name>
</gene>
<dbReference type="SMART" id="SM00894">
    <property type="entry name" value="Excalibur"/>
    <property type="match status" value="1"/>
</dbReference>
<dbReference type="AlphaFoldDB" id="A0A433RXH9"/>
<dbReference type="Pfam" id="PF05901">
    <property type="entry name" value="Excalibur"/>
    <property type="match status" value="1"/>
</dbReference>